<comment type="caution">
    <text evidence="1">The sequence shown here is derived from an EMBL/GenBank/DDBJ whole genome shotgun (WGS) entry which is preliminary data.</text>
</comment>
<evidence type="ECO:0000313" key="2">
    <source>
        <dbReference type="Proteomes" id="UP000789405"/>
    </source>
</evidence>
<gene>
    <name evidence="1" type="ORF">DERYTH_LOCUS17840</name>
</gene>
<feature type="non-terminal residue" evidence="1">
    <location>
        <position position="155"/>
    </location>
</feature>
<dbReference type="EMBL" id="CAJVPY010017298">
    <property type="protein sequence ID" value="CAG8761309.1"/>
    <property type="molecule type" value="Genomic_DNA"/>
</dbReference>
<protein>
    <submittedName>
        <fullName evidence="1">3487_t:CDS:1</fullName>
    </submittedName>
</protein>
<keyword evidence="2" id="KW-1185">Reference proteome</keyword>
<sequence length="155" mass="18203">SSNESFVPKPKLTKYSSNSANSEFSFIDPDFCPIIDNDIEINQSIQLNTQSQNKKLGFIFCPPEHYNHILNLIAKHFNQHPFIPTSDNQYCSPNQIRKAAVKEMYIYCKNNDLKWTWSYLWVEWYSLLKWSNWVQSAKKEISVLRTTMITELNGD</sequence>
<proteinExistence type="predicted"/>
<organism evidence="1 2">
    <name type="scientific">Dentiscutata erythropus</name>
    <dbReference type="NCBI Taxonomy" id="1348616"/>
    <lineage>
        <taxon>Eukaryota</taxon>
        <taxon>Fungi</taxon>
        <taxon>Fungi incertae sedis</taxon>
        <taxon>Mucoromycota</taxon>
        <taxon>Glomeromycotina</taxon>
        <taxon>Glomeromycetes</taxon>
        <taxon>Diversisporales</taxon>
        <taxon>Gigasporaceae</taxon>
        <taxon>Dentiscutata</taxon>
    </lineage>
</organism>
<dbReference type="OrthoDB" id="3262412at2759"/>
<evidence type="ECO:0000313" key="1">
    <source>
        <dbReference type="EMBL" id="CAG8761309.1"/>
    </source>
</evidence>
<accession>A0A9N9J1T6</accession>
<reference evidence="1" key="1">
    <citation type="submission" date="2021-06" db="EMBL/GenBank/DDBJ databases">
        <authorList>
            <person name="Kallberg Y."/>
            <person name="Tangrot J."/>
            <person name="Rosling A."/>
        </authorList>
    </citation>
    <scope>NUCLEOTIDE SEQUENCE</scope>
    <source>
        <strain evidence="1">MA453B</strain>
    </source>
</reference>
<dbReference type="Proteomes" id="UP000789405">
    <property type="component" value="Unassembled WGS sequence"/>
</dbReference>
<name>A0A9N9J1T6_9GLOM</name>
<dbReference type="AlphaFoldDB" id="A0A9N9J1T6"/>